<proteinExistence type="predicted"/>
<dbReference type="AlphaFoldDB" id="A0AAV5F9X8"/>
<comment type="caution">
    <text evidence="3">The sequence shown here is derived from an EMBL/GenBank/DDBJ whole genome shotgun (WGS) entry which is preliminary data.</text>
</comment>
<evidence type="ECO:0000259" key="2">
    <source>
        <dbReference type="Pfam" id="PF03101"/>
    </source>
</evidence>
<feature type="domain" description="FAR1" evidence="2">
    <location>
        <begin position="54"/>
        <end position="140"/>
    </location>
</feature>
<protein>
    <recommendedName>
        <fullName evidence="2">FAR1 domain-containing protein</fullName>
    </recommendedName>
</protein>
<dbReference type="Proteomes" id="UP001054889">
    <property type="component" value="Unassembled WGS sequence"/>
</dbReference>
<dbReference type="Pfam" id="PF03101">
    <property type="entry name" value="FAR1"/>
    <property type="match status" value="1"/>
</dbReference>
<evidence type="ECO:0000256" key="1">
    <source>
        <dbReference type="SAM" id="MobiDB-lite"/>
    </source>
</evidence>
<name>A0AAV5F9X8_ELECO</name>
<dbReference type="InterPro" id="IPR004330">
    <property type="entry name" value="FAR1_DNA_bnd_dom"/>
</dbReference>
<dbReference type="PANTHER" id="PTHR46328">
    <property type="entry name" value="FAR-RED IMPAIRED RESPONSIVE (FAR1) FAMILY PROTEIN-RELATED"/>
    <property type="match status" value="1"/>
</dbReference>
<accession>A0AAV5F9X8</accession>
<gene>
    <name evidence="3" type="primary">gb20954</name>
    <name evidence="3" type="ORF">PR202_gb20954</name>
</gene>
<reference evidence="3" key="2">
    <citation type="submission" date="2021-12" db="EMBL/GenBank/DDBJ databases">
        <title>Resequencing data analysis of finger millet.</title>
        <authorList>
            <person name="Hatakeyama M."/>
            <person name="Aluri S."/>
            <person name="Balachadran M.T."/>
            <person name="Sivarajan S.R."/>
            <person name="Poveda L."/>
            <person name="Shimizu-Inatsugi R."/>
            <person name="Schlapbach R."/>
            <person name="Sreeman S.M."/>
            <person name="Shimizu K.K."/>
        </authorList>
    </citation>
    <scope>NUCLEOTIDE SEQUENCE</scope>
</reference>
<dbReference type="EMBL" id="BQKI01000084">
    <property type="protein sequence ID" value="GJN32443.1"/>
    <property type="molecule type" value="Genomic_DNA"/>
</dbReference>
<sequence>MEGAQDSQEERLQRRENGEASEKVGDYGNALSRKEATEELLGCVVHSEEEAYRLYCDYGHRIGFSVRKGKQSYFIGTKNIRTKDYYCSKEGLKYDEPVTEANFNRPDTRTNCKAMIRFRVDEKGRWTVIRFVPEHNHQLAKPGERHMLRSAKSLAVGKSGVIDPSASTESHPINGLSDTIKGDISENPEYTIRDCYNQASVQEKAKQLPSSSSTARELAVQTNDHPFQSAQDGQAGFVCICSRTSQFEFWWCKEYLKDIRLFSGGAHGHAGRHHLLARTPHGTGTVVFTATMWSLHGDADGMPGVFRLWHYQRKALILLLMTPKPPTVALGEIREDLTHPLCYRRTAPSLEGREVGDGRVGGERDADRSACYVPSSVDCRSSTSAQGLILSRLRVLFVDDRTISLATTVAEPGARYGQHCLLCERYGHVGHGASEVALRWPRPRGSVSTSRPSPPSFSEIGTAAPPALGAASVRGRAPPLARRRWWHCFT</sequence>
<evidence type="ECO:0000313" key="3">
    <source>
        <dbReference type="EMBL" id="GJN32443.1"/>
    </source>
</evidence>
<dbReference type="PANTHER" id="PTHR46328:SF44">
    <property type="entry name" value="FAR1 DOMAIN-CONTAINING PROTEIN"/>
    <property type="match status" value="1"/>
</dbReference>
<reference evidence="3" key="1">
    <citation type="journal article" date="2018" name="DNA Res.">
        <title>Multiple hybrid de novo genome assembly of finger millet, an orphan allotetraploid crop.</title>
        <authorList>
            <person name="Hatakeyama M."/>
            <person name="Aluri S."/>
            <person name="Balachadran M.T."/>
            <person name="Sivarajan S.R."/>
            <person name="Patrignani A."/>
            <person name="Gruter S."/>
            <person name="Poveda L."/>
            <person name="Shimizu-Inatsugi R."/>
            <person name="Baeten J."/>
            <person name="Francoijs K.J."/>
            <person name="Nataraja K.N."/>
            <person name="Reddy Y.A.N."/>
            <person name="Phadnis S."/>
            <person name="Ravikumar R.L."/>
            <person name="Schlapbach R."/>
            <person name="Sreeman S.M."/>
            <person name="Shimizu K.K."/>
        </authorList>
    </citation>
    <scope>NUCLEOTIDE SEQUENCE</scope>
</reference>
<evidence type="ECO:0000313" key="4">
    <source>
        <dbReference type="Proteomes" id="UP001054889"/>
    </source>
</evidence>
<feature type="region of interest" description="Disordered" evidence="1">
    <location>
        <begin position="443"/>
        <end position="463"/>
    </location>
</feature>
<feature type="compositionally biased region" description="Basic and acidic residues" evidence="1">
    <location>
        <begin position="8"/>
        <end position="25"/>
    </location>
</feature>
<organism evidence="3 4">
    <name type="scientific">Eleusine coracana subsp. coracana</name>
    <dbReference type="NCBI Taxonomy" id="191504"/>
    <lineage>
        <taxon>Eukaryota</taxon>
        <taxon>Viridiplantae</taxon>
        <taxon>Streptophyta</taxon>
        <taxon>Embryophyta</taxon>
        <taxon>Tracheophyta</taxon>
        <taxon>Spermatophyta</taxon>
        <taxon>Magnoliopsida</taxon>
        <taxon>Liliopsida</taxon>
        <taxon>Poales</taxon>
        <taxon>Poaceae</taxon>
        <taxon>PACMAD clade</taxon>
        <taxon>Chloridoideae</taxon>
        <taxon>Cynodonteae</taxon>
        <taxon>Eleusininae</taxon>
        <taxon>Eleusine</taxon>
    </lineage>
</organism>
<keyword evidence="4" id="KW-1185">Reference proteome</keyword>
<feature type="region of interest" description="Disordered" evidence="1">
    <location>
        <begin position="1"/>
        <end position="29"/>
    </location>
</feature>